<evidence type="ECO:0000256" key="6">
    <source>
        <dbReference type="SAM" id="MobiDB-lite"/>
    </source>
</evidence>
<dbReference type="SUPFAM" id="SSF54171">
    <property type="entry name" value="DNA-binding domain"/>
    <property type="match status" value="1"/>
</dbReference>
<keyword evidence="2" id="KW-0805">Transcription regulation</keyword>
<sequence length="368" mass="41880">MKQQQHSMNILCKTTVHESVTKKYIKPKRNMNARKNNHNNKNSIQTELPKVIRVITTDPDATDTDSSGDESVSVSQFSVPRRRIRIKQYVNIIEIKTVASTVSRNKKRSAREMKSSRRPAKVQAITGDERKYRGVRMRPWGKWAAEIRDPASRVRLWLGTFTTAEEAAKVYDAAAIKFRGKDAVTNFSTIENVEEDEDVKRTTTMKVDEIKTEISVSGEDSGDEFVNLYSPTSVLRFRPDEIHESNKPVEPVNEDEPVEPVEPTEPVGECETSFFEETNEIFRQEMGDVFNFPTTSDYYYSNIFDYAPMQFVHETTPVLFNECRFSDHVGVEKTHSLSPTLSPSASALCEGDDFLDDILFGLEPLTAL</sequence>
<dbReference type="PROSITE" id="PS51032">
    <property type="entry name" value="AP2_ERF"/>
    <property type="match status" value="1"/>
</dbReference>
<evidence type="ECO:0000313" key="8">
    <source>
        <dbReference type="EMBL" id="CAI8605611.1"/>
    </source>
</evidence>
<dbReference type="Pfam" id="PF00847">
    <property type="entry name" value="AP2"/>
    <property type="match status" value="1"/>
</dbReference>
<name>A0AAV1A5E2_VICFA</name>
<dbReference type="GO" id="GO:0005634">
    <property type="term" value="C:nucleus"/>
    <property type="evidence" value="ECO:0007669"/>
    <property type="project" value="UniProtKB-SubCell"/>
</dbReference>
<dbReference type="GO" id="GO:0003700">
    <property type="term" value="F:DNA-binding transcription factor activity"/>
    <property type="evidence" value="ECO:0007669"/>
    <property type="project" value="InterPro"/>
</dbReference>
<dbReference type="InterPro" id="IPR050913">
    <property type="entry name" value="AP2/ERF_ERF"/>
</dbReference>
<feature type="domain" description="AP2/ERF" evidence="7">
    <location>
        <begin position="131"/>
        <end position="188"/>
    </location>
</feature>
<evidence type="ECO:0000256" key="1">
    <source>
        <dbReference type="ARBA" id="ARBA00004123"/>
    </source>
</evidence>
<gene>
    <name evidence="8" type="ORF">VFH_III191400</name>
</gene>
<comment type="subcellular location">
    <subcellularLocation>
        <location evidence="1">Nucleus</location>
    </subcellularLocation>
</comment>
<evidence type="ECO:0000256" key="5">
    <source>
        <dbReference type="ARBA" id="ARBA00023242"/>
    </source>
</evidence>
<keyword evidence="9" id="KW-1185">Reference proteome</keyword>
<dbReference type="AlphaFoldDB" id="A0AAV1A5E2"/>
<dbReference type="SMART" id="SM00380">
    <property type="entry name" value="AP2"/>
    <property type="match status" value="1"/>
</dbReference>
<keyword evidence="5" id="KW-0539">Nucleus</keyword>
<dbReference type="InterPro" id="IPR036955">
    <property type="entry name" value="AP2/ERF_dom_sf"/>
</dbReference>
<keyword evidence="3" id="KW-0238">DNA-binding</keyword>
<dbReference type="InterPro" id="IPR001471">
    <property type="entry name" value="AP2/ERF_dom"/>
</dbReference>
<dbReference type="EMBL" id="OX451738">
    <property type="protein sequence ID" value="CAI8605611.1"/>
    <property type="molecule type" value="Genomic_DNA"/>
</dbReference>
<evidence type="ECO:0000256" key="3">
    <source>
        <dbReference type="ARBA" id="ARBA00023125"/>
    </source>
</evidence>
<protein>
    <recommendedName>
        <fullName evidence="7">AP2/ERF domain-containing protein</fullName>
    </recommendedName>
</protein>
<evidence type="ECO:0000256" key="4">
    <source>
        <dbReference type="ARBA" id="ARBA00023163"/>
    </source>
</evidence>
<dbReference type="GO" id="GO:0003677">
    <property type="term" value="F:DNA binding"/>
    <property type="evidence" value="ECO:0007669"/>
    <property type="project" value="UniProtKB-KW"/>
</dbReference>
<dbReference type="PRINTS" id="PR00367">
    <property type="entry name" value="ETHRSPELEMNT"/>
</dbReference>
<reference evidence="8 9" key="1">
    <citation type="submission" date="2023-01" db="EMBL/GenBank/DDBJ databases">
        <authorList>
            <person name="Kreplak J."/>
        </authorList>
    </citation>
    <scope>NUCLEOTIDE SEQUENCE [LARGE SCALE GENOMIC DNA]</scope>
</reference>
<evidence type="ECO:0000256" key="2">
    <source>
        <dbReference type="ARBA" id="ARBA00023015"/>
    </source>
</evidence>
<dbReference type="CDD" id="cd00018">
    <property type="entry name" value="AP2"/>
    <property type="match status" value="1"/>
</dbReference>
<feature type="region of interest" description="Disordered" evidence="6">
    <location>
        <begin position="245"/>
        <end position="268"/>
    </location>
</feature>
<proteinExistence type="predicted"/>
<evidence type="ECO:0000313" key="9">
    <source>
        <dbReference type="Proteomes" id="UP001157006"/>
    </source>
</evidence>
<dbReference type="PANTHER" id="PTHR31194">
    <property type="entry name" value="SHN SHINE , DNA BINDING / TRANSCRIPTION FACTOR"/>
    <property type="match status" value="1"/>
</dbReference>
<evidence type="ECO:0000259" key="7">
    <source>
        <dbReference type="PROSITE" id="PS51032"/>
    </source>
</evidence>
<dbReference type="Gene3D" id="3.30.730.10">
    <property type="entry name" value="AP2/ERF domain"/>
    <property type="match status" value="1"/>
</dbReference>
<organism evidence="8 9">
    <name type="scientific">Vicia faba</name>
    <name type="common">Broad bean</name>
    <name type="synonym">Faba vulgaris</name>
    <dbReference type="NCBI Taxonomy" id="3906"/>
    <lineage>
        <taxon>Eukaryota</taxon>
        <taxon>Viridiplantae</taxon>
        <taxon>Streptophyta</taxon>
        <taxon>Embryophyta</taxon>
        <taxon>Tracheophyta</taxon>
        <taxon>Spermatophyta</taxon>
        <taxon>Magnoliopsida</taxon>
        <taxon>eudicotyledons</taxon>
        <taxon>Gunneridae</taxon>
        <taxon>Pentapetalae</taxon>
        <taxon>rosids</taxon>
        <taxon>fabids</taxon>
        <taxon>Fabales</taxon>
        <taxon>Fabaceae</taxon>
        <taxon>Papilionoideae</taxon>
        <taxon>50 kb inversion clade</taxon>
        <taxon>NPAAA clade</taxon>
        <taxon>Hologalegina</taxon>
        <taxon>IRL clade</taxon>
        <taxon>Fabeae</taxon>
        <taxon>Vicia</taxon>
    </lineage>
</organism>
<keyword evidence="4" id="KW-0804">Transcription</keyword>
<dbReference type="Proteomes" id="UP001157006">
    <property type="component" value="Chromosome 3"/>
</dbReference>
<dbReference type="InterPro" id="IPR016177">
    <property type="entry name" value="DNA-bd_dom_sf"/>
</dbReference>
<accession>A0AAV1A5E2</accession>
<dbReference type="FunFam" id="3.30.730.10:FF:000001">
    <property type="entry name" value="Ethylene-responsive transcription factor 2"/>
    <property type="match status" value="1"/>
</dbReference>
<dbReference type="PANTHER" id="PTHR31194:SF202">
    <property type="entry name" value="ETHYLENE-RESPONSIVE TRANSCRIPTION FACTOR ERF070"/>
    <property type="match status" value="1"/>
</dbReference>